<dbReference type="EMBL" id="CP022022">
    <property type="protein sequence ID" value="ASF42564.1"/>
    <property type="molecule type" value="Genomic_DNA"/>
</dbReference>
<dbReference type="Pfam" id="PF08239">
    <property type="entry name" value="SH3_3"/>
    <property type="match status" value="1"/>
</dbReference>
<dbReference type="Proteomes" id="UP000197007">
    <property type="component" value="Chromosome"/>
</dbReference>
<dbReference type="RefSeq" id="WP_088593699.1">
    <property type="nucleotide sequence ID" value="NZ_CP022022.1"/>
</dbReference>
<evidence type="ECO:0000313" key="2">
    <source>
        <dbReference type="EMBL" id="ASF42564.1"/>
    </source>
</evidence>
<dbReference type="InterPro" id="IPR036028">
    <property type="entry name" value="SH3-like_dom_sf"/>
</dbReference>
<dbReference type="AlphaFoldDB" id="A0A1Z4BMN4"/>
<dbReference type="KEGG" id="capn:CBG49_05465"/>
<dbReference type="SUPFAM" id="SSF50044">
    <property type="entry name" value="SH3-domain"/>
    <property type="match status" value="1"/>
</dbReference>
<evidence type="ECO:0000313" key="3">
    <source>
        <dbReference type="Proteomes" id="UP000197007"/>
    </source>
</evidence>
<dbReference type="Gene3D" id="2.30.30.40">
    <property type="entry name" value="SH3 Domains"/>
    <property type="match status" value="1"/>
</dbReference>
<organism evidence="2 3">
    <name type="scientific">Capnocytophaga endodontalis</name>
    <dbReference type="NCBI Taxonomy" id="2708117"/>
    <lineage>
        <taxon>Bacteria</taxon>
        <taxon>Pseudomonadati</taxon>
        <taxon>Bacteroidota</taxon>
        <taxon>Flavobacteriia</taxon>
        <taxon>Flavobacteriales</taxon>
        <taxon>Flavobacteriaceae</taxon>
        <taxon>Capnocytophaga</taxon>
    </lineage>
</organism>
<dbReference type="InterPro" id="IPR003646">
    <property type="entry name" value="SH3-like_bac-type"/>
</dbReference>
<feature type="domain" description="SH3b" evidence="1">
    <location>
        <begin position="154"/>
        <end position="218"/>
    </location>
</feature>
<accession>A0A1Z4BMN4</accession>
<gene>
    <name evidence="2" type="ORF">CBG49_05465</name>
</gene>
<dbReference type="PROSITE" id="PS51781">
    <property type="entry name" value="SH3B"/>
    <property type="match status" value="1"/>
</dbReference>
<name>A0A1Z4BMN4_9FLAO</name>
<proteinExistence type="predicted"/>
<evidence type="ECO:0000259" key="1">
    <source>
        <dbReference type="PROSITE" id="PS51781"/>
    </source>
</evidence>
<sequence length="218" mass="25788">MKKILLILFICCTLQCRAQHKELSISESDKDLLEFLYKNSNKVKEAPSYYFDELWNWDSDNATLKQKMKILFKNDKNLNQKLKELEEARISLYEYALEDVKDEYQEYHYVDGPRFSFLVDKGNLEVKKIILKILKDPKISKSDKERIEVYLKAYPLYYISDPDGYTNVREDKSASSKILGTVKSGEKIEVLDTTGNWWQVMTKDNEIGYIHKSRIKKR</sequence>
<dbReference type="SMART" id="SM00287">
    <property type="entry name" value="SH3b"/>
    <property type="match status" value="1"/>
</dbReference>
<protein>
    <recommendedName>
        <fullName evidence="1">SH3b domain-containing protein</fullName>
    </recommendedName>
</protein>
<keyword evidence="3" id="KW-1185">Reference proteome</keyword>
<reference evidence="3" key="1">
    <citation type="submission" date="2017-06" db="EMBL/GenBank/DDBJ databases">
        <title>Complete genome sequence of Capnocytophaga sp. KCOM 1579 (=ChDC OS43) isolated from a human refractory periapical abscess lesion.</title>
        <authorList>
            <person name="Kook J.-K."/>
            <person name="Park S.-N."/>
            <person name="Lim Y.K."/>
            <person name="Roh H."/>
        </authorList>
    </citation>
    <scope>NUCLEOTIDE SEQUENCE [LARGE SCALE GENOMIC DNA]</scope>
    <source>
        <strain evidence="3">ChDC OS43</strain>
    </source>
</reference>